<protein>
    <recommendedName>
        <fullName evidence="2">Outer membrane protein beta-barrel domain-containing protein</fullName>
    </recommendedName>
</protein>
<evidence type="ECO:0008006" key="2">
    <source>
        <dbReference type="Google" id="ProtNLM"/>
    </source>
</evidence>
<sequence>MKRFQVTGLLLMSIAIAPSASAFDGSNYLKQGAEVSLSIENHRQQLLNKKTSTETTVRVQRLKLTAYESPYQWLQGGLHIGYLNASHDDALLATGTLPSGQFVGIQLRKPQNESRRYDLHWSLAYSYNRLKDGQATTSSSISWHDTHAEIGFIIRVSAFRLSLGGYYARLSGTEQSTSTTNSVTTRSSQSFSSLDNSGSYAAIGYQTSKKGRIELIARSGAQRGAALFFSHQF</sequence>
<name>A0A3B0YSB7_9ZZZZ</name>
<dbReference type="AlphaFoldDB" id="A0A3B0YSB7"/>
<organism evidence="1">
    <name type="scientific">hydrothermal vent metagenome</name>
    <dbReference type="NCBI Taxonomy" id="652676"/>
    <lineage>
        <taxon>unclassified sequences</taxon>
        <taxon>metagenomes</taxon>
        <taxon>ecological metagenomes</taxon>
    </lineage>
</organism>
<proteinExistence type="predicted"/>
<accession>A0A3B0YSB7</accession>
<dbReference type="EMBL" id="UOFP01000002">
    <property type="protein sequence ID" value="VAW83775.1"/>
    <property type="molecule type" value="Genomic_DNA"/>
</dbReference>
<reference evidence="1" key="1">
    <citation type="submission" date="2018-06" db="EMBL/GenBank/DDBJ databases">
        <authorList>
            <person name="Zhirakovskaya E."/>
        </authorList>
    </citation>
    <scope>NUCLEOTIDE SEQUENCE</scope>
</reference>
<evidence type="ECO:0000313" key="1">
    <source>
        <dbReference type="EMBL" id="VAW83775.1"/>
    </source>
</evidence>
<gene>
    <name evidence="1" type="ORF">MNBD_GAMMA18-469</name>
</gene>